<comment type="caution">
    <text evidence="5">The sequence shown here is derived from an EMBL/GenBank/DDBJ whole genome shotgun (WGS) entry which is preliminary data.</text>
</comment>
<dbReference type="InterPro" id="IPR000914">
    <property type="entry name" value="SBP_5_dom"/>
</dbReference>
<dbReference type="Gene3D" id="3.10.105.10">
    <property type="entry name" value="Dipeptide-binding Protein, Domain 3"/>
    <property type="match status" value="1"/>
</dbReference>
<feature type="domain" description="Solute-binding protein family 5" evidence="4">
    <location>
        <begin position="48"/>
        <end position="397"/>
    </location>
</feature>
<dbReference type="Gene3D" id="3.40.190.10">
    <property type="entry name" value="Periplasmic binding protein-like II"/>
    <property type="match status" value="1"/>
</dbReference>
<keyword evidence="2" id="KW-0813">Transport</keyword>
<evidence type="ECO:0000256" key="2">
    <source>
        <dbReference type="ARBA" id="ARBA00022448"/>
    </source>
</evidence>
<evidence type="ECO:0000313" key="5">
    <source>
        <dbReference type="EMBL" id="GGO67494.1"/>
    </source>
</evidence>
<dbReference type="SUPFAM" id="SSF53850">
    <property type="entry name" value="Periplasmic binding protein-like II"/>
    <property type="match status" value="1"/>
</dbReference>
<dbReference type="CDD" id="cd00995">
    <property type="entry name" value="PBP2_NikA_DppA_OppA_like"/>
    <property type="match status" value="1"/>
</dbReference>
<keyword evidence="6" id="KW-1185">Reference proteome</keyword>
<dbReference type="Pfam" id="PF00496">
    <property type="entry name" value="SBP_bac_5"/>
    <property type="match status" value="1"/>
</dbReference>
<accession>A0ABQ2N451</accession>
<gene>
    <name evidence="5" type="ORF">GCM10010910_29390</name>
</gene>
<comment type="similarity">
    <text evidence="1">Belongs to the bacterial solute-binding protein 5 family.</text>
</comment>
<evidence type="ECO:0000256" key="1">
    <source>
        <dbReference type="ARBA" id="ARBA00005695"/>
    </source>
</evidence>
<proteinExistence type="inferred from homology"/>
<name>A0ABQ2N451_9MICO</name>
<evidence type="ECO:0000259" key="4">
    <source>
        <dbReference type="Pfam" id="PF00496"/>
    </source>
</evidence>
<dbReference type="PIRSF" id="PIRSF002741">
    <property type="entry name" value="MppA"/>
    <property type="match status" value="1"/>
</dbReference>
<reference evidence="6" key="1">
    <citation type="journal article" date="2019" name="Int. J. Syst. Evol. Microbiol.">
        <title>The Global Catalogue of Microorganisms (GCM) 10K type strain sequencing project: providing services to taxonomists for standard genome sequencing and annotation.</title>
        <authorList>
            <consortium name="The Broad Institute Genomics Platform"/>
            <consortium name="The Broad Institute Genome Sequencing Center for Infectious Disease"/>
            <person name="Wu L."/>
            <person name="Ma J."/>
        </authorList>
    </citation>
    <scope>NUCLEOTIDE SEQUENCE [LARGE SCALE GENOMIC DNA]</scope>
    <source>
        <strain evidence="6">CGMCC 4.7181</strain>
    </source>
</reference>
<protein>
    <submittedName>
        <fullName evidence="5">Peptide ABC transporter substrate-binding protein</fullName>
    </submittedName>
</protein>
<evidence type="ECO:0000256" key="3">
    <source>
        <dbReference type="ARBA" id="ARBA00022729"/>
    </source>
</evidence>
<keyword evidence="3" id="KW-0732">Signal</keyword>
<dbReference type="InterPro" id="IPR039424">
    <property type="entry name" value="SBP_5"/>
</dbReference>
<organism evidence="5 6">
    <name type="scientific">Microbacterium nanhaiense</name>
    <dbReference type="NCBI Taxonomy" id="1301026"/>
    <lineage>
        <taxon>Bacteria</taxon>
        <taxon>Bacillati</taxon>
        <taxon>Actinomycetota</taxon>
        <taxon>Actinomycetes</taxon>
        <taxon>Micrococcales</taxon>
        <taxon>Microbacteriaceae</taxon>
        <taxon>Microbacterium</taxon>
    </lineage>
</organism>
<dbReference type="PANTHER" id="PTHR30290:SF9">
    <property type="entry name" value="OLIGOPEPTIDE-BINDING PROTEIN APPA"/>
    <property type="match status" value="1"/>
</dbReference>
<dbReference type="InterPro" id="IPR030678">
    <property type="entry name" value="Peptide/Ni-bd"/>
</dbReference>
<dbReference type="PANTHER" id="PTHR30290">
    <property type="entry name" value="PERIPLASMIC BINDING COMPONENT OF ABC TRANSPORTER"/>
    <property type="match status" value="1"/>
</dbReference>
<dbReference type="EMBL" id="BMMQ01000014">
    <property type="protein sequence ID" value="GGO67494.1"/>
    <property type="molecule type" value="Genomic_DNA"/>
</dbReference>
<sequence length="489" mass="52721">MLKIGVLNDIGQVPDPDIYYSGNGLAITTNVYEGLVQYEPGNETEAVIAPLLAESWESNDDFTEWTFALREGVTFHDGTKFDATAVGASFERRSNVNAGPAYMVSGVSEVRIVDDHTVTVVLNEPNSAFLDYLASPYGPRMMSPTILKEQAGDDFAKSYLATADAGTGPYVLSSAVVGEGYELSYFDDYWQDLDPAFTTIDLDVYSAMSAMQLELESGDLDILFNPPTSSKQKYLDSDAVAGYALPSFQVGVSYFNPNRELLATPEARVALFNGIDWASLVAQVTPVSSVVSEGYYPTGSLPVDLDQRELEFDPDGLASWIQTLPSGTSIQIGTGAGSEDGTQMANIIAAQLQAAGLPATVTEHQSSEVFSTFYEDPASSPDMYIATNTWPDSNSPYMHGHVFWDADGGLNHLQCSDPETSELLAEALKTGEAEKYLAAAQAQQKAMCAPVFARGSDFVVAQTWIAGVEEAHSIAEPLTLDFAFLSIDK</sequence>
<evidence type="ECO:0000313" key="6">
    <source>
        <dbReference type="Proteomes" id="UP000638043"/>
    </source>
</evidence>
<dbReference type="Proteomes" id="UP000638043">
    <property type="component" value="Unassembled WGS sequence"/>
</dbReference>